<evidence type="ECO:0000313" key="3">
    <source>
        <dbReference type="Proteomes" id="UP000799424"/>
    </source>
</evidence>
<dbReference type="OrthoDB" id="3801074at2759"/>
<organism evidence="2 3">
    <name type="scientific">Ophiobolus disseminans</name>
    <dbReference type="NCBI Taxonomy" id="1469910"/>
    <lineage>
        <taxon>Eukaryota</taxon>
        <taxon>Fungi</taxon>
        <taxon>Dikarya</taxon>
        <taxon>Ascomycota</taxon>
        <taxon>Pezizomycotina</taxon>
        <taxon>Dothideomycetes</taxon>
        <taxon>Pleosporomycetidae</taxon>
        <taxon>Pleosporales</taxon>
        <taxon>Pleosporineae</taxon>
        <taxon>Phaeosphaeriaceae</taxon>
        <taxon>Ophiobolus</taxon>
    </lineage>
</organism>
<name>A0A6A6ZZC4_9PLEO</name>
<proteinExistence type="predicted"/>
<dbReference type="AlphaFoldDB" id="A0A6A6ZZC4"/>
<evidence type="ECO:0000313" key="2">
    <source>
        <dbReference type="EMBL" id="KAF2825879.1"/>
    </source>
</evidence>
<reference evidence="2" key="1">
    <citation type="journal article" date="2020" name="Stud. Mycol.">
        <title>101 Dothideomycetes genomes: a test case for predicting lifestyles and emergence of pathogens.</title>
        <authorList>
            <person name="Haridas S."/>
            <person name="Albert R."/>
            <person name="Binder M."/>
            <person name="Bloem J."/>
            <person name="Labutti K."/>
            <person name="Salamov A."/>
            <person name="Andreopoulos B."/>
            <person name="Baker S."/>
            <person name="Barry K."/>
            <person name="Bills G."/>
            <person name="Bluhm B."/>
            <person name="Cannon C."/>
            <person name="Castanera R."/>
            <person name="Culley D."/>
            <person name="Daum C."/>
            <person name="Ezra D."/>
            <person name="Gonzalez J."/>
            <person name="Henrissat B."/>
            <person name="Kuo A."/>
            <person name="Liang C."/>
            <person name="Lipzen A."/>
            <person name="Lutzoni F."/>
            <person name="Magnuson J."/>
            <person name="Mondo S."/>
            <person name="Nolan M."/>
            <person name="Ohm R."/>
            <person name="Pangilinan J."/>
            <person name="Park H.-J."/>
            <person name="Ramirez L."/>
            <person name="Alfaro M."/>
            <person name="Sun H."/>
            <person name="Tritt A."/>
            <person name="Yoshinaga Y."/>
            <person name="Zwiers L.-H."/>
            <person name="Turgeon B."/>
            <person name="Goodwin S."/>
            <person name="Spatafora J."/>
            <person name="Crous P."/>
            <person name="Grigoriev I."/>
        </authorList>
    </citation>
    <scope>NUCLEOTIDE SEQUENCE</scope>
    <source>
        <strain evidence="2">CBS 113818</strain>
    </source>
</reference>
<accession>A0A6A6ZZC4</accession>
<keyword evidence="3" id="KW-1185">Reference proteome</keyword>
<dbReference type="InterPro" id="IPR010730">
    <property type="entry name" value="HET"/>
</dbReference>
<protein>
    <recommendedName>
        <fullName evidence="1">Heterokaryon incompatibility domain-containing protein</fullName>
    </recommendedName>
</protein>
<feature type="domain" description="Heterokaryon incompatibility" evidence="1">
    <location>
        <begin position="1"/>
        <end position="67"/>
    </location>
</feature>
<gene>
    <name evidence="2" type="ORF">CC86DRAFT_418443</name>
</gene>
<dbReference type="EMBL" id="MU006227">
    <property type="protein sequence ID" value="KAF2825879.1"/>
    <property type="molecule type" value="Genomic_DNA"/>
</dbReference>
<evidence type="ECO:0000259" key="1">
    <source>
        <dbReference type="Pfam" id="PF06985"/>
    </source>
</evidence>
<dbReference type="Proteomes" id="UP000799424">
    <property type="component" value="Unassembled WGS sequence"/>
</dbReference>
<dbReference type="Pfam" id="PF06985">
    <property type="entry name" value="HET"/>
    <property type="match status" value="1"/>
</dbReference>
<sequence>MGDIYSKATCVYMWLGSLPSLPSVKSLVSPPTWRSLFKNDLKHYRRRKSKQNVYYNEYWTRAWVVQEMLLARRLNIVLKKTALDFDGFLITIGYPRLHGGESHPQGGGSTCYAAICSVEKDTGKAARGTLNVSPGELECGGMLHASRSRLFALIAMR</sequence>